<evidence type="ECO:0000313" key="1">
    <source>
        <dbReference type="EMBL" id="JAH30145.1"/>
    </source>
</evidence>
<proteinExistence type="predicted"/>
<sequence>MVAYCGYSLPLSSYSCIRSRVFCCWRVDPLLQCQVITTGGRQFMTSCLLLELEWSVLAAFSHV</sequence>
<name>A0A0E9RNZ9_ANGAN</name>
<organism evidence="1">
    <name type="scientific">Anguilla anguilla</name>
    <name type="common">European freshwater eel</name>
    <name type="synonym">Muraena anguilla</name>
    <dbReference type="NCBI Taxonomy" id="7936"/>
    <lineage>
        <taxon>Eukaryota</taxon>
        <taxon>Metazoa</taxon>
        <taxon>Chordata</taxon>
        <taxon>Craniata</taxon>
        <taxon>Vertebrata</taxon>
        <taxon>Euteleostomi</taxon>
        <taxon>Actinopterygii</taxon>
        <taxon>Neopterygii</taxon>
        <taxon>Teleostei</taxon>
        <taxon>Anguilliformes</taxon>
        <taxon>Anguillidae</taxon>
        <taxon>Anguilla</taxon>
    </lineage>
</organism>
<reference evidence="1" key="1">
    <citation type="submission" date="2014-11" db="EMBL/GenBank/DDBJ databases">
        <authorList>
            <person name="Amaro Gonzalez C."/>
        </authorList>
    </citation>
    <scope>NUCLEOTIDE SEQUENCE</scope>
</reference>
<reference evidence="1" key="2">
    <citation type="journal article" date="2015" name="Fish Shellfish Immunol.">
        <title>Early steps in the European eel (Anguilla anguilla)-Vibrio vulnificus interaction in the gills: Role of the RtxA13 toxin.</title>
        <authorList>
            <person name="Callol A."/>
            <person name="Pajuelo D."/>
            <person name="Ebbesson L."/>
            <person name="Teles M."/>
            <person name="MacKenzie S."/>
            <person name="Amaro C."/>
        </authorList>
    </citation>
    <scope>NUCLEOTIDE SEQUENCE</scope>
</reference>
<accession>A0A0E9RNZ9</accession>
<protein>
    <submittedName>
        <fullName evidence="1">Uncharacterized protein</fullName>
    </submittedName>
</protein>
<dbReference type="AlphaFoldDB" id="A0A0E9RNZ9"/>
<dbReference type="EMBL" id="GBXM01078432">
    <property type="protein sequence ID" value="JAH30145.1"/>
    <property type="molecule type" value="Transcribed_RNA"/>
</dbReference>